<proteinExistence type="predicted"/>
<gene>
    <name evidence="2" type="ORF">E5162_06310</name>
</gene>
<evidence type="ECO:0000256" key="1">
    <source>
        <dbReference type="SAM" id="MobiDB-lite"/>
    </source>
</evidence>
<feature type="region of interest" description="Disordered" evidence="1">
    <location>
        <begin position="47"/>
        <end position="72"/>
    </location>
</feature>
<dbReference type="Proteomes" id="UP000305451">
    <property type="component" value="Unassembled WGS sequence"/>
</dbReference>
<accession>A0A4S2HFK4</accession>
<dbReference type="Gene3D" id="1.25.40.10">
    <property type="entry name" value="Tetratricopeptide repeat domain"/>
    <property type="match status" value="1"/>
</dbReference>
<name>A0A4S2HFK4_9PROT</name>
<dbReference type="EMBL" id="SRXV01000001">
    <property type="protein sequence ID" value="TGY94870.1"/>
    <property type="molecule type" value="Genomic_DNA"/>
</dbReference>
<dbReference type="RefSeq" id="WP_135944067.1">
    <property type="nucleotide sequence ID" value="NZ_BMEI01000001.1"/>
</dbReference>
<protein>
    <submittedName>
        <fullName evidence="2">Uncharacterized protein</fullName>
    </submittedName>
</protein>
<dbReference type="OrthoDB" id="7630618at2"/>
<dbReference type="InterPro" id="IPR011990">
    <property type="entry name" value="TPR-like_helical_dom_sf"/>
</dbReference>
<dbReference type="SMART" id="SM00028">
    <property type="entry name" value="TPR"/>
    <property type="match status" value="3"/>
</dbReference>
<dbReference type="AlphaFoldDB" id="A0A4S2HFK4"/>
<evidence type="ECO:0000313" key="3">
    <source>
        <dbReference type="Proteomes" id="UP000305451"/>
    </source>
</evidence>
<reference evidence="2 3" key="1">
    <citation type="journal article" date="2013" name="Int. J. Syst. Evol. Microbiol.">
        <title>Marinicauda pacifica gen. nov., sp. nov., a prosthecate alphaproteobacterium of the family Hyphomonadaceae isolated from deep seawater.</title>
        <authorList>
            <person name="Zhang X.Y."/>
            <person name="Li G.W."/>
            <person name="Wang C.S."/>
            <person name="Zhang Y.J."/>
            <person name="Xu X.W."/>
            <person name="Li H."/>
            <person name="Liu A."/>
            <person name="Liu C."/>
            <person name="Xie B.B."/>
            <person name="Qin Q.L."/>
            <person name="Xu Z."/>
            <person name="Chen X.L."/>
            <person name="Zhou B.C."/>
            <person name="Zhang Y.Z."/>
        </authorList>
    </citation>
    <scope>NUCLEOTIDE SEQUENCE [LARGE SCALE GENOMIC DNA]</scope>
    <source>
        <strain evidence="2 3">P-1 km-3</strain>
    </source>
</reference>
<dbReference type="SUPFAM" id="SSF48452">
    <property type="entry name" value="TPR-like"/>
    <property type="match status" value="1"/>
</dbReference>
<evidence type="ECO:0000313" key="2">
    <source>
        <dbReference type="EMBL" id="TGY94870.1"/>
    </source>
</evidence>
<sequence length="220" mass="23436">MTTRERKLRSFKVFSETVIGAAGGLLSALVLAAVLVLIVSGRGYGQPVSATNQAQPAPDGPRTECESGARTERGDARALGACDILLRDTRLSESERGQVLVNRAVNQIRRGNAPAALTDLDQAADLLPQSGAVALNRAAALIELRRYQDAEEAANTALSQTLNEPALAWLNLAIALEGQDRFHEARDAYLEAAELDGGQNALIARQPARFDALPPADTDR</sequence>
<dbReference type="InterPro" id="IPR019734">
    <property type="entry name" value="TPR_rpt"/>
</dbReference>
<organism evidence="2 3">
    <name type="scientific">Marinicauda pacifica</name>
    <dbReference type="NCBI Taxonomy" id="1133559"/>
    <lineage>
        <taxon>Bacteria</taxon>
        <taxon>Pseudomonadati</taxon>
        <taxon>Pseudomonadota</taxon>
        <taxon>Alphaproteobacteria</taxon>
        <taxon>Maricaulales</taxon>
        <taxon>Maricaulaceae</taxon>
        <taxon>Marinicauda</taxon>
    </lineage>
</organism>
<keyword evidence="3" id="KW-1185">Reference proteome</keyword>
<comment type="caution">
    <text evidence="2">The sequence shown here is derived from an EMBL/GenBank/DDBJ whole genome shotgun (WGS) entry which is preliminary data.</text>
</comment>
<feature type="compositionally biased region" description="Basic and acidic residues" evidence="1">
    <location>
        <begin position="61"/>
        <end position="72"/>
    </location>
</feature>